<reference evidence="1 2" key="1">
    <citation type="submission" date="2019-03" db="EMBL/GenBank/DDBJ databases">
        <title>Genomic Encyclopedia of Type Strains, Phase IV (KMG-IV): sequencing the most valuable type-strain genomes for metagenomic binning, comparative biology and taxonomic classification.</title>
        <authorList>
            <person name="Goeker M."/>
        </authorList>
    </citation>
    <scope>NUCLEOTIDE SEQUENCE [LARGE SCALE GENOMIC DNA]</scope>
    <source>
        <strain evidence="1 2">DSM 101688</strain>
    </source>
</reference>
<protein>
    <submittedName>
        <fullName evidence="1">Uncharacterized protein</fullName>
    </submittedName>
</protein>
<name>A0A4R3J8D8_9PROT</name>
<evidence type="ECO:0000313" key="1">
    <source>
        <dbReference type="EMBL" id="TCS61757.1"/>
    </source>
</evidence>
<accession>A0A4R3J8D8</accession>
<comment type="caution">
    <text evidence="1">The sequence shown here is derived from an EMBL/GenBank/DDBJ whole genome shotgun (WGS) entry which is preliminary data.</text>
</comment>
<organism evidence="1 2">
    <name type="scientific">Varunaivibrio sulfuroxidans</name>
    <dbReference type="NCBI Taxonomy" id="1773489"/>
    <lineage>
        <taxon>Bacteria</taxon>
        <taxon>Pseudomonadati</taxon>
        <taxon>Pseudomonadota</taxon>
        <taxon>Alphaproteobacteria</taxon>
        <taxon>Rhodospirillales</taxon>
        <taxon>Magnetovibrionaceae</taxon>
        <taxon>Varunaivibrio</taxon>
    </lineage>
</organism>
<evidence type="ECO:0000313" key="2">
    <source>
        <dbReference type="Proteomes" id="UP000295304"/>
    </source>
</evidence>
<dbReference type="Proteomes" id="UP000295304">
    <property type="component" value="Unassembled WGS sequence"/>
</dbReference>
<keyword evidence="2" id="KW-1185">Reference proteome</keyword>
<dbReference type="AlphaFoldDB" id="A0A4R3J8D8"/>
<dbReference type="EMBL" id="SLZW01000007">
    <property type="protein sequence ID" value="TCS61757.1"/>
    <property type="molecule type" value="Genomic_DNA"/>
</dbReference>
<gene>
    <name evidence="1" type="ORF">EDD55_107166</name>
</gene>
<proteinExistence type="predicted"/>
<sequence>MSTHPAVLLGAVRADLGLAPGSLELARNFVLWVDTPEGAVEIRLGAFTMLDPPFEAAREAGGAFISITEARPLALVELEVLRHVYDHIMG</sequence>